<dbReference type="AlphaFoldDB" id="A0AAU7UF68"/>
<dbReference type="Gene3D" id="2.40.50.140">
    <property type="entry name" value="Nucleic acid-binding proteins"/>
    <property type="match status" value="1"/>
</dbReference>
<dbReference type="GO" id="GO:0017003">
    <property type="term" value="P:protein-heme linkage"/>
    <property type="evidence" value="ECO:0007669"/>
    <property type="project" value="UniProtKB-UniRule"/>
</dbReference>
<evidence type="ECO:0000313" key="13">
    <source>
        <dbReference type="EMBL" id="XBV87127.1"/>
    </source>
</evidence>
<dbReference type="NCBIfam" id="NF009727">
    <property type="entry name" value="PRK13254.1-1"/>
    <property type="match status" value="1"/>
</dbReference>
<feature type="topological domain" description="Cytoplasmic" evidence="10">
    <location>
        <begin position="1"/>
        <end position="15"/>
    </location>
</feature>
<evidence type="ECO:0000256" key="6">
    <source>
        <dbReference type="ARBA" id="ARBA00022968"/>
    </source>
</evidence>
<dbReference type="GO" id="GO:0017004">
    <property type="term" value="P:cytochrome complex assembly"/>
    <property type="evidence" value="ECO:0007669"/>
    <property type="project" value="UniProtKB-KW"/>
</dbReference>
<organism evidence="13">
    <name type="scientific">Deinococcus sonorensis KR-87</name>
    <dbReference type="NCBI Taxonomy" id="694439"/>
    <lineage>
        <taxon>Bacteria</taxon>
        <taxon>Thermotogati</taxon>
        <taxon>Deinococcota</taxon>
        <taxon>Deinococci</taxon>
        <taxon>Deinococcales</taxon>
        <taxon>Deinococcaceae</taxon>
        <taxon>Deinococcus</taxon>
    </lineage>
</organism>
<evidence type="ECO:0000256" key="9">
    <source>
        <dbReference type="ARBA" id="ARBA00023136"/>
    </source>
</evidence>
<dbReference type="InterPro" id="IPR012340">
    <property type="entry name" value="NA-bd_OB-fold"/>
</dbReference>
<keyword evidence="6 10" id="KW-0735">Signal-anchor</keyword>
<proteinExistence type="inferred from homology"/>
<dbReference type="InterPro" id="IPR036127">
    <property type="entry name" value="CcmE-like_sf"/>
</dbReference>
<name>A0AAU7UF68_9DEIO</name>
<keyword evidence="2 10" id="KW-0349">Heme</keyword>
<dbReference type="PANTHER" id="PTHR34128:SF2">
    <property type="entry name" value="CYTOCHROME C-TYPE BIOGENESIS PROTEIN CCME HOMOLOG, MITOCHONDRIAL"/>
    <property type="match status" value="1"/>
</dbReference>
<evidence type="ECO:0000256" key="2">
    <source>
        <dbReference type="ARBA" id="ARBA00022617"/>
    </source>
</evidence>
<feature type="transmembrane region" description="Helical" evidence="12">
    <location>
        <begin position="20"/>
        <end position="39"/>
    </location>
</feature>
<dbReference type="EMBL" id="CP158299">
    <property type="protein sequence ID" value="XBV87127.1"/>
    <property type="molecule type" value="Genomic_DNA"/>
</dbReference>
<dbReference type="PANTHER" id="PTHR34128">
    <property type="entry name" value="CYTOCHROME C-TYPE BIOGENESIS PROTEIN CCME HOMOLOG, MITOCHONDRIAL"/>
    <property type="match status" value="1"/>
</dbReference>
<keyword evidence="8 10" id="KW-0408">Iron</keyword>
<sequence>MTSPTALPQARRRRRNPVPLVLGGLALALLLGFILFGNLSKSLEYFVTPTEYRQDSAQYQGRTVRLGGLVRHAEYDRQTLNLRFTITDYGASYPVTYQGAVSDLFKENQGVVVRGQFQNGVFHANELLVKHSEEYRVPQSQADIKSMLKDTQ</sequence>
<dbReference type="Pfam" id="PF03100">
    <property type="entry name" value="CcmE"/>
    <property type="match status" value="1"/>
</dbReference>
<evidence type="ECO:0000256" key="1">
    <source>
        <dbReference type="ARBA" id="ARBA00004370"/>
    </source>
</evidence>
<reference evidence="13" key="1">
    <citation type="submission" date="2024-06" db="EMBL/GenBank/DDBJ databases">
        <title>Draft Genome Sequence of Deinococcus sonorensis Type Strain KR-87, a Biofilm Producing Representative of the Genus Deinococcus.</title>
        <authorList>
            <person name="Boren L.S."/>
            <person name="Grosso R.A."/>
            <person name="Hugenberg-Cox A.N."/>
            <person name="Hill J.T.E."/>
            <person name="Albert C.M."/>
            <person name="Tuohy J.M."/>
        </authorList>
    </citation>
    <scope>NUCLEOTIDE SEQUENCE</scope>
    <source>
        <strain evidence="13">KR-87</strain>
    </source>
</reference>
<evidence type="ECO:0000256" key="11">
    <source>
        <dbReference type="PIRSR" id="PIRSR604329-50"/>
    </source>
</evidence>
<keyword evidence="5 10" id="KW-0201">Cytochrome c-type biogenesis</keyword>
<gene>
    <name evidence="10 13" type="primary">ccmE</name>
    <name evidence="10" type="synonym">cycJ</name>
    <name evidence="13" type="ORF">ABOD76_11400</name>
</gene>
<evidence type="ECO:0000256" key="12">
    <source>
        <dbReference type="SAM" id="Phobius"/>
    </source>
</evidence>
<keyword evidence="4 10" id="KW-0479">Metal-binding</keyword>
<dbReference type="GO" id="GO:0020037">
    <property type="term" value="F:heme binding"/>
    <property type="evidence" value="ECO:0007669"/>
    <property type="project" value="InterPro"/>
</dbReference>
<dbReference type="SUPFAM" id="SSF82093">
    <property type="entry name" value="Heme chaperone CcmE"/>
    <property type="match status" value="1"/>
</dbReference>
<dbReference type="KEGG" id="dsc:ABOD76_11400"/>
<comment type="function">
    <text evidence="10">Heme chaperone required for the biogenesis of c-type cytochromes. Transiently binds heme delivered by CcmC and transfers the heme to apo-cytochromes in a process facilitated by CcmF and CcmH.</text>
</comment>
<evidence type="ECO:0000256" key="5">
    <source>
        <dbReference type="ARBA" id="ARBA00022748"/>
    </source>
</evidence>
<evidence type="ECO:0000256" key="7">
    <source>
        <dbReference type="ARBA" id="ARBA00022989"/>
    </source>
</evidence>
<evidence type="ECO:0000256" key="3">
    <source>
        <dbReference type="ARBA" id="ARBA00022692"/>
    </source>
</evidence>
<keyword evidence="10" id="KW-1003">Cell membrane</keyword>
<comment type="similarity">
    <text evidence="10">Belongs to the CcmE/CycJ family.</text>
</comment>
<keyword evidence="7 10" id="KW-1133">Transmembrane helix</keyword>
<dbReference type="RefSeq" id="WP_350245248.1">
    <property type="nucleotide sequence ID" value="NZ_CP158299.1"/>
</dbReference>
<protein>
    <recommendedName>
        <fullName evidence="10">Cytochrome c-type biogenesis protein CcmE</fullName>
    </recommendedName>
    <alternativeName>
        <fullName evidence="10">Cytochrome c maturation protein E</fullName>
    </alternativeName>
    <alternativeName>
        <fullName evidence="10">Heme chaperone CcmE</fullName>
    </alternativeName>
</protein>
<dbReference type="HAMAP" id="MF_01959">
    <property type="entry name" value="CcmE"/>
    <property type="match status" value="1"/>
</dbReference>
<evidence type="ECO:0000256" key="10">
    <source>
        <dbReference type="HAMAP-Rule" id="MF_01959"/>
    </source>
</evidence>
<comment type="subcellular location">
    <subcellularLocation>
        <location evidence="10">Cell membrane</location>
        <topology evidence="10">Single-pass type II membrane protein</topology>
    </subcellularLocation>
    <subcellularLocation>
        <location evidence="1">Membrane</location>
    </subcellularLocation>
</comment>
<feature type="binding site" description="axial binding residue" evidence="10 11">
    <location>
        <position position="135"/>
    </location>
    <ligand>
        <name>heme</name>
        <dbReference type="ChEBI" id="CHEBI:30413"/>
    </ligand>
    <ligandPart>
        <name>Fe</name>
        <dbReference type="ChEBI" id="CHEBI:18248"/>
    </ligandPart>
</feature>
<keyword evidence="9 10" id="KW-0472">Membrane</keyword>
<accession>A0AAU7UF68</accession>
<dbReference type="GO" id="GO:0046872">
    <property type="term" value="F:metal ion binding"/>
    <property type="evidence" value="ECO:0007669"/>
    <property type="project" value="UniProtKB-KW"/>
</dbReference>
<evidence type="ECO:0000256" key="8">
    <source>
        <dbReference type="ARBA" id="ARBA00023004"/>
    </source>
</evidence>
<feature type="topological domain" description="Extracellular" evidence="10">
    <location>
        <begin position="39"/>
        <end position="152"/>
    </location>
</feature>
<evidence type="ECO:0000256" key="4">
    <source>
        <dbReference type="ARBA" id="ARBA00022723"/>
    </source>
</evidence>
<feature type="binding site" description="covalent" evidence="10 11">
    <location>
        <position position="131"/>
    </location>
    <ligand>
        <name>heme</name>
        <dbReference type="ChEBI" id="CHEBI:30413"/>
    </ligand>
</feature>
<dbReference type="InterPro" id="IPR004329">
    <property type="entry name" value="CcmE"/>
</dbReference>
<dbReference type="GO" id="GO:0005886">
    <property type="term" value="C:plasma membrane"/>
    <property type="evidence" value="ECO:0007669"/>
    <property type="project" value="UniProtKB-SubCell"/>
</dbReference>
<keyword evidence="3 10" id="KW-0812">Transmembrane</keyword>